<organism evidence="8 9">
    <name type="scientific">Ammonicoccus fulvus</name>
    <dbReference type="NCBI Taxonomy" id="3138240"/>
    <lineage>
        <taxon>Bacteria</taxon>
        <taxon>Bacillati</taxon>
        <taxon>Actinomycetota</taxon>
        <taxon>Actinomycetes</taxon>
        <taxon>Propionibacteriales</taxon>
        <taxon>Propionibacteriaceae</taxon>
        <taxon>Ammonicoccus</taxon>
    </lineage>
</organism>
<dbReference type="SUPFAM" id="SSF51556">
    <property type="entry name" value="Metallo-dependent hydrolases"/>
    <property type="match status" value="1"/>
</dbReference>
<evidence type="ECO:0000256" key="2">
    <source>
        <dbReference type="ARBA" id="ARBA00006676"/>
    </source>
</evidence>
<evidence type="ECO:0000256" key="3">
    <source>
        <dbReference type="ARBA" id="ARBA00012784"/>
    </source>
</evidence>
<dbReference type="GO" id="GO:0016787">
    <property type="term" value="F:hydrolase activity"/>
    <property type="evidence" value="ECO:0007669"/>
    <property type="project" value="UniProtKB-KW"/>
</dbReference>
<evidence type="ECO:0000259" key="7">
    <source>
        <dbReference type="Pfam" id="PF00962"/>
    </source>
</evidence>
<protein>
    <recommendedName>
        <fullName evidence="3">adenosine deaminase</fullName>
        <ecNumber evidence="3">3.5.4.4</ecNumber>
    </recommendedName>
</protein>
<dbReference type="Proteomes" id="UP001442841">
    <property type="component" value="Chromosome"/>
</dbReference>
<keyword evidence="9" id="KW-1185">Reference proteome</keyword>
<evidence type="ECO:0000256" key="1">
    <source>
        <dbReference type="ARBA" id="ARBA00001947"/>
    </source>
</evidence>
<comment type="similarity">
    <text evidence="2">Belongs to the metallo-dependent hydrolases superfamily. Adenosine and AMP deaminases family.</text>
</comment>
<dbReference type="Gene3D" id="3.20.20.140">
    <property type="entry name" value="Metal-dependent hydrolases"/>
    <property type="match status" value="1"/>
</dbReference>
<dbReference type="PANTHER" id="PTHR11409">
    <property type="entry name" value="ADENOSINE DEAMINASE"/>
    <property type="match status" value="1"/>
</dbReference>
<evidence type="ECO:0000256" key="6">
    <source>
        <dbReference type="ARBA" id="ARBA00022833"/>
    </source>
</evidence>
<evidence type="ECO:0000313" key="9">
    <source>
        <dbReference type="Proteomes" id="UP001442841"/>
    </source>
</evidence>
<dbReference type="Pfam" id="PF00962">
    <property type="entry name" value="A_deaminase"/>
    <property type="match status" value="1"/>
</dbReference>
<comment type="cofactor">
    <cofactor evidence="1">
        <name>Zn(2+)</name>
        <dbReference type="ChEBI" id="CHEBI:29105"/>
    </cofactor>
</comment>
<dbReference type="RefSeq" id="WP_425308304.1">
    <property type="nucleotide sequence ID" value="NZ_CP154795.1"/>
</dbReference>
<name>A0ABZ3FQ16_9ACTN</name>
<evidence type="ECO:0000313" key="8">
    <source>
        <dbReference type="EMBL" id="XAN06865.1"/>
    </source>
</evidence>
<dbReference type="NCBIfam" id="NF006847">
    <property type="entry name" value="PRK09358.1-2"/>
    <property type="match status" value="1"/>
</dbReference>
<keyword evidence="6" id="KW-0862">Zinc</keyword>
<dbReference type="InterPro" id="IPR001365">
    <property type="entry name" value="A_deaminase_dom"/>
</dbReference>
<keyword evidence="4" id="KW-0479">Metal-binding</keyword>
<dbReference type="NCBIfam" id="TIGR01430">
    <property type="entry name" value="aden_deam"/>
    <property type="match status" value="1"/>
</dbReference>
<dbReference type="InterPro" id="IPR006330">
    <property type="entry name" value="Ado/ade_deaminase"/>
</dbReference>
<sequence>MALEPHVIHALPKVALHDHLDGGVRPQTLLDIAAEVGHTLPAGDAESLGDWFFEAADSGTLVRYLETFDHTIAVMQRAEDLRRIAREFVEDQAADGVVYAEARWAPEQHLAGGLSLSEAVEAVRDGLAEGMIAASNAGQTIVARQIVSAMRQNDRGLEIAELAVAHRRDLVGGFDIAGPELGFPPERLGEAFRYLQRHNLPYTIHAGEADGLESIWQAVQLMRADRIGHGVRIIDDVEPGDHGEWRVGELAAYIRDRRIALEVCPTSNLQTGIAPTYAQHPFGVLDQLGFTLTVSCDNRLMSGTTLTEEFTHLSSAFGYGVDDLYRFTLNALDAAFLSGPERANLQRDVVDPAYMLVN</sequence>
<feature type="domain" description="Adenosine deaminase" evidence="7">
    <location>
        <begin position="12"/>
        <end position="350"/>
    </location>
</feature>
<evidence type="ECO:0000256" key="5">
    <source>
        <dbReference type="ARBA" id="ARBA00022801"/>
    </source>
</evidence>
<gene>
    <name evidence="8" type="ORF">AADG42_05955</name>
</gene>
<keyword evidence="5 8" id="KW-0378">Hydrolase</keyword>
<evidence type="ECO:0000256" key="4">
    <source>
        <dbReference type="ARBA" id="ARBA00022723"/>
    </source>
</evidence>
<dbReference type="PANTHER" id="PTHR11409:SF43">
    <property type="entry name" value="ADENOSINE DEAMINASE"/>
    <property type="match status" value="1"/>
</dbReference>
<dbReference type="EMBL" id="CP154795">
    <property type="protein sequence ID" value="XAN06865.1"/>
    <property type="molecule type" value="Genomic_DNA"/>
</dbReference>
<reference evidence="8 9" key="1">
    <citation type="submission" date="2024-04" db="EMBL/GenBank/DDBJ databases">
        <title>Isolation of an actinomycete strain from pig manure.</title>
        <authorList>
            <person name="Gong T."/>
            <person name="Yu Z."/>
            <person name="An M."/>
            <person name="Wei C."/>
            <person name="Yang W."/>
            <person name="Liu L."/>
        </authorList>
    </citation>
    <scope>NUCLEOTIDE SEQUENCE [LARGE SCALE GENOMIC DNA]</scope>
    <source>
        <strain evidence="8 9">ZF39</strain>
    </source>
</reference>
<dbReference type="InterPro" id="IPR032466">
    <property type="entry name" value="Metal_Hydrolase"/>
</dbReference>
<dbReference type="EC" id="3.5.4.4" evidence="3"/>
<proteinExistence type="inferred from homology"/>
<accession>A0ABZ3FQ16</accession>